<dbReference type="Proteomes" id="UP001185863">
    <property type="component" value="Unassembled WGS sequence"/>
</dbReference>
<protein>
    <submittedName>
        <fullName evidence="2">Uncharacterized protein</fullName>
    </submittedName>
</protein>
<feature type="region of interest" description="Disordered" evidence="1">
    <location>
        <begin position="1"/>
        <end position="66"/>
    </location>
</feature>
<dbReference type="RefSeq" id="WP_317769173.1">
    <property type="nucleotide sequence ID" value="NZ_JAWLUP010000110.1"/>
</dbReference>
<feature type="compositionally biased region" description="Basic and acidic residues" evidence="1">
    <location>
        <begin position="28"/>
        <end position="48"/>
    </location>
</feature>
<comment type="caution">
    <text evidence="2">The sequence shown here is derived from an EMBL/GenBank/DDBJ whole genome shotgun (WGS) entry which is preliminary data.</text>
</comment>
<sequence>MRRSFVAAPGVRLGKPEEVSQRRHYRHRGEADDHKQPDERCSRSRGVGDENLVDENPGCLGDAPAD</sequence>
<evidence type="ECO:0000313" key="2">
    <source>
        <dbReference type="EMBL" id="MDV7267857.1"/>
    </source>
</evidence>
<dbReference type="EMBL" id="JAWLUP010000110">
    <property type="protein sequence ID" value="MDV7267857.1"/>
    <property type="molecule type" value="Genomic_DNA"/>
</dbReference>
<accession>A0AAE4V3M1</accession>
<feature type="non-terminal residue" evidence="2">
    <location>
        <position position="66"/>
    </location>
</feature>
<evidence type="ECO:0000313" key="3">
    <source>
        <dbReference type="Proteomes" id="UP001185863"/>
    </source>
</evidence>
<proteinExistence type="predicted"/>
<gene>
    <name evidence="2" type="ORF">R4315_25380</name>
</gene>
<name>A0AAE4V3M1_9NOCA</name>
<evidence type="ECO:0000256" key="1">
    <source>
        <dbReference type="SAM" id="MobiDB-lite"/>
    </source>
</evidence>
<dbReference type="AlphaFoldDB" id="A0AAE4V3M1"/>
<reference evidence="2" key="1">
    <citation type="submission" date="2023-10" db="EMBL/GenBank/DDBJ databases">
        <title>Development of a sustainable strategy for remediation of hydrocarbon-contaminated territories based on the waste exchange concept.</title>
        <authorList>
            <person name="Krivoruchko A."/>
        </authorList>
    </citation>
    <scope>NUCLEOTIDE SEQUENCE</scope>
    <source>
        <strain evidence="2">IEGM 68</strain>
    </source>
</reference>
<organism evidence="2 3">
    <name type="scientific">Rhodococcus oxybenzonivorans</name>
    <dbReference type="NCBI Taxonomy" id="1990687"/>
    <lineage>
        <taxon>Bacteria</taxon>
        <taxon>Bacillati</taxon>
        <taxon>Actinomycetota</taxon>
        <taxon>Actinomycetes</taxon>
        <taxon>Mycobacteriales</taxon>
        <taxon>Nocardiaceae</taxon>
        <taxon>Rhodococcus</taxon>
    </lineage>
</organism>